<dbReference type="PANTHER" id="PTHR22911:SF76">
    <property type="entry name" value="EAMA DOMAIN-CONTAINING PROTEIN"/>
    <property type="match status" value="1"/>
</dbReference>
<feature type="transmembrane region" description="Helical" evidence="1">
    <location>
        <begin position="46"/>
        <end position="66"/>
    </location>
</feature>
<keyword evidence="1" id="KW-1133">Transmembrane helix</keyword>
<dbReference type="PANTHER" id="PTHR22911">
    <property type="entry name" value="ACYL-MALONYL CONDENSING ENZYME-RELATED"/>
    <property type="match status" value="1"/>
</dbReference>
<feature type="transmembrane region" description="Helical" evidence="1">
    <location>
        <begin position="104"/>
        <end position="125"/>
    </location>
</feature>
<evidence type="ECO:0000256" key="1">
    <source>
        <dbReference type="SAM" id="Phobius"/>
    </source>
</evidence>
<dbReference type="GeneID" id="17110780"/>
<evidence type="ECO:0000313" key="4">
    <source>
        <dbReference type="Proteomes" id="UP000016887"/>
    </source>
</evidence>
<evidence type="ECO:0000259" key="2">
    <source>
        <dbReference type="Pfam" id="PF00892"/>
    </source>
</evidence>
<gene>
    <name evidence="3" type="ORF">ACAM_1590</name>
</gene>
<accession>U3TI77</accession>
<organism evidence="3 4">
    <name type="scientific">Aeropyrum camini SY1 = JCM 12091</name>
    <dbReference type="NCBI Taxonomy" id="1198449"/>
    <lineage>
        <taxon>Archaea</taxon>
        <taxon>Thermoproteota</taxon>
        <taxon>Thermoprotei</taxon>
        <taxon>Desulfurococcales</taxon>
        <taxon>Desulfurococcaceae</taxon>
        <taxon>Aeropyrum</taxon>
    </lineage>
</organism>
<dbReference type="EMBL" id="AP012489">
    <property type="protein sequence ID" value="BAN91059.1"/>
    <property type="molecule type" value="Genomic_DNA"/>
</dbReference>
<feature type="transmembrane region" description="Helical" evidence="1">
    <location>
        <begin position="286"/>
        <end position="304"/>
    </location>
</feature>
<dbReference type="InterPro" id="IPR000620">
    <property type="entry name" value="EamA_dom"/>
</dbReference>
<protein>
    <submittedName>
        <fullName evidence="3">Permease the drug/metabolite transporter (DMT) superfamily</fullName>
    </submittedName>
</protein>
<feature type="domain" description="EamA" evidence="2">
    <location>
        <begin position="168"/>
        <end position="303"/>
    </location>
</feature>
<keyword evidence="1" id="KW-0812">Transmembrane</keyword>
<feature type="transmembrane region" description="Helical" evidence="1">
    <location>
        <begin position="167"/>
        <end position="187"/>
    </location>
</feature>
<feature type="transmembrane region" description="Helical" evidence="1">
    <location>
        <begin position="12"/>
        <end position="34"/>
    </location>
</feature>
<dbReference type="Proteomes" id="UP000016887">
    <property type="component" value="Chromosome"/>
</dbReference>
<dbReference type="Pfam" id="PF00892">
    <property type="entry name" value="EamA"/>
    <property type="match status" value="1"/>
</dbReference>
<dbReference type="GO" id="GO:0016020">
    <property type="term" value="C:membrane"/>
    <property type="evidence" value="ECO:0007669"/>
    <property type="project" value="InterPro"/>
</dbReference>
<dbReference type="InterPro" id="IPR037185">
    <property type="entry name" value="EmrE-like"/>
</dbReference>
<dbReference type="AlphaFoldDB" id="U3TI77"/>
<feature type="transmembrane region" description="Helical" evidence="1">
    <location>
        <begin position="199"/>
        <end position="219"/>
    </location>
</feature>
<feature type="transmembrane region" description="Helical" evidence="1">
    <location>
        <begin position="78"/>
        <end position="98"/>
    </location>
</feature>
<dbReference type="STRING" id="1198449.ACAM_1590"/>
<sequence length="321" mass="33841">MGRLFSTGQYGIVRWEYAVLAIAVANVSTASILVRLAGVHGFAAATWRLVLSTILTASILAAAYALGSHRRPSLPQGMDLLLSIASGTALALHFDLWMASLFHMSVAMSVTVVDSYPAVLALVGYRVFRERYTPLQLLGAFAAMAGVAGIAFYSSHGASSPPGGDPLKGFLLAFAGMLAVAAYFSIGKGLRQRYTTLEYTLPVYGSAALVSALLTILVVKAPLTGYNEEVYLYLALLALLPMLGGHTLINLLLRRLSLLAATVPILGEPVGAAALAWIILGEKLEIVEALLMAIVLMGIGLVLYEENRVKVEGSAGSSTQG</sequence>
<evidence type="ECO:0000313" key="3">
    <source>
        <dbReference type="EMBL" id="BAN91059.1"/>
    </source>
</evidence>
<dbReference type="OrthoDB" id="214554at2157"/>
<feature type="transmembrane region" description="Helical" evidence="1">
    <location>
        <begin position="258"/>
        <end position="280"/>
    </location>
</feature>
<keyword evidence="4" id="KW-1185">Reference proteome</keyword>
<reference evidence="3 4" key="1">
    <citation type="journal article" date="2013" name="Appl. Environ. Microbiol.">
        <title>Variation of the Virus-Related Elements within Syntenic Genomes of the Hyperthermophilic Archaeon Aeropyrum.</title>
        <authorList>
            <person name="Daifuku T."/>
            <person name="Yoshida T."/>
            <person name="Kitamura T."/>
            <person name="Kawaichi S."/>
            <person name="Inoue T."/>
            <person name="Nomura K."/>
            <person name="Yoshida Y."/>
            <person name="Kuno S."/>
            <person name="Sako Y."/>
        </authorList>
    </citation>
    <scope>NUCLEOTIDE SEQUENCE [LARGE SCALE GENOMIC DNA]</scope>
    <source>
        <strain evidence="3 4">SY1</strain>
    </source>
</reference>
<dbReference type="KEGG" id="acj:ACAM_1590"/>
<name>U3TI77_9CREN</name>
<proteinExistence type="predicted"/>
<feature type="transmembrane region" description="Helical" evidence="1">
    <location>
        <begin position="137"/>
        <end position="155"/>
    </location>
</feature>
<dbReference type="SUPFAM" id="SSF103481">
    <property type="entry name" value="Multidrug resistance efflux transporter EmrE"/>
    <property type="match status" value="2"/>
</dbReference>
<dbReference type="eggNOG" id="arCOG00271">
    <property type="taxonomic scope" value="Archaea"/>
</dbReference>
<keyword evidence="1" id="KW-0472">Membrane</keyword>
<feature type="transmembrane region" description="Helical" evidence="1">
    <location>
        <begin position="231"/>
        <end position="253"/>
    </location>
</feature>
<dbReference type="RefSeq" id="WP_022542325.1">
    <property type="nucleotide sequence ID" value="NC_022521.1"/>
</dbReference>